<organism evidence="6 7">
    <name type="scientific">Macrococcus carouselicus</name>
    <dbReference type="NCBI Taxonomy" id="69969"/>
    <lineage>
        <taxon>Bacteria</taxon>
        <taxon>Bacillati</taxon>
        <taxon>Bacillota</taxon>
        <taxon>Bacilli</taxon>
        <taxon>Bacillales</taxon>
        <taxon>Staphylococcaceae</taxon>
        <taxon>Macrococcus</taxon>
    </lineage>
</organism>
<dbReference type="InterPro" id="IPR006214">
    <property type="entry name" value="Bax_inhibitor_1-related"/>
</dbReference>
<protein>
    <recommendedName>
        <fullName evidence="8">Bax inhibitor-1/YccA family protein</fullName>
    </recommendedName>
</protein>
<evidence type="ECO:0008006" key="8">
    <source>
        <dbReference type="Google" id="ProtNLM"/>
    </source>
</evidence>
<evidence type="ECO:0000256" key="4">
    <source>
        <dbReference type="ARBA" id="ARBA00023136"/>
    </source>
</evidence>
<evidence type="ECO:0000313" key="6">
    <source>
        <dbReference type="EMBL" id="TDL96588.1"/>
    </source>
</evidence>
<sequence>MNYQSTSVSRSGQVRQAWLYFMYYWVIFGIGTFAGQFIPAAMRMPISVLIMAIVLISLFVKSSRKFSALIANVLAFLLGVVSYASFMYYLSDLGTTAFYQNVGLAIAAFFAFGFLGYFVIGDASGLGRLLFPALIALIFASILGFFIQMPMFHLVITVAGLAIFLLYTIYDFNRMKQGNFSPREMGFNLFINLLNIIMDILRLASILKD</sequence>
<keyword evidence="7" id="KW-1185">Reference proteome</keyword>
<feature type="transmembrane region" description="Helical" evidence="5">
    <location>
        <begin position="129"/>
        <end position="147"/>
    </location>
</feature>
<evidence type="ECO:0000256" key="5">
    <source>
        <dbReference type="SAM" id="Phobius"/>
    </source>
</evidence>
<dbReference type="EMBL" id="SCWD01000005">
    <property type="protein sequence ID" value="TDL96588.1"/>
    <property type="molecule type" value="Genomic_DNA"/>
</dbReference>
<proteinExistence type="predicted"/>
<dbReference type="Pfam" id="PF01027">
    <property type="entry name" value="Bax1-I"/>
    <property type="match status" value="1"/>
</dbReference>
<keyword evidence="2 5" id="KW-0812">Transmembrane</keyword>
<comment type="subcellular location">
    <subcellularLocation>
        <location evidence="1">Membrane</location>
        <topology evidence="1">Multi-pass membrane protein</topology>
    </subcellularLocation>
</comment>
<gene>
    <name evidence="6" type="ORF">ERX40_09535</name>
</gene>
<dbReference type="GO" id="GO:0016020">
    <property type="term" value="C:membrane"/>
    <property type="evidence" value="ECO:0007669"/>
    <property type="project" value="UniProtKB-SubCell"/>
</dbReference>
<accession>A0A9Q8CKQ9</accession>
<reference evidence="6 7" key="1">
    <citation type="submission" date="2019-01" db="EMBL/GenBank/DDBJ databases">
        <title>Draft genome sequences of the type strains of six Macrococcus species.</title>
        <authorList>
            <person name="Mazhar S."/>
            <person name="Altermann E."/>
            <person name="Hill C."/>
            <person name="Mcauliffe O."/>
        </authorList>
    </citation>
    <scope>NUCLEOTIDE SEQUENCE [LARGE SCALE GENOMIC DNA]</scope>
    <source>
        <strain evidence="6 7">ATCC 51828</strain>
    </source>
</reference>
<feature type="transmembrane region" description="Helical" evidence="5">
    <location>
        <begin position="21"/>
        <end position="38"/>
    </location>
</feature>
<keyword evidence="3 5" id="KW-1133">Transmembrane helix</keyword>
<comment type="caution">
    <text evidence="6">The sequence shown here is derived from an EMBL/GenBank/DDBJ whole genome shotgun (WGS) entry which is preliminary data.</text>
</comment>
<evidence type="ECO:0000256" key="1">
    <source>
        <dbReference type="ARBA" id="ARBA00004141"/>
    </source>
</evidence>
<name>A0A9Q8CKQ9_9STAP</name>
<keyword evidence="4 5" id="KW-0472">Membrane</keyword>
<feature type="transmembrane region" description="Helical" evidence="5">
    <location>
        <begin position="185"/>
        <end position="207"/>
    </location>
</feature>
<dbReference type="RefSeq" id="WP_133418272.1">
    <property type="nucleotide sequence ID" value="NZ_SCWD01000005.1"/>
</dbReference>
<feature type="transmembrane region" description="Helical" evidence="5">
    <location>
        <begin position="44"/>
        <end position="60"/>
    </location>
</feature>
<feature type="transmembrane region" description="Helical" evidence="5">
    <location>
        <begin position="153"/>
        <end position="173"/>
    </location>
</feature>
<evidence type="ECO:0000256" key="2">
    <source>
        <dbReference type="ARBA" id="ARBA00022692"/>
    </source>
</evidence>
<feature type="transmembrane region" description="Helical" evidence="5">
    <location>
        <begin position="102"/>
        <end position="120"/>
    </location>
</feature>
<dbReference type="Proteomes" id="UP000295280">
    <property type="component" value="Unassembled WGS sequence"/>
</dbReference>
<evidence type="ECO:0000313" key="7">
    <source>
        <dbReference type="Proteomes" id="UP000295280"/>
    </source>
</evidence>
<feature type="transmembrane region" description="Helical" evidence="5">
    <location>
        <begin position="69"/>
        <end position="90"/>
    </location>
</feature>
<dbReference type="OrthoDB" id="9793828at2"/>
<evidence type="ECO:0000256" key="3">
    <source>
        <dbReference type="ARBA" id="ARBA00022989"/>
    </source>
</evidence>
<dbReference type="AlphaFoldDB" id="A0A9Q8CKQ9"/>